<feature type="coiled-coil region" evidence="12">
    <location>
        <begin position="245"/>
        <end position="272"/>
    </location>
</feature>
<dbReference type="GO" id="GO:0016114">
    <property type="term" value="P:terpenoid biosynthetic process"/>
    <property type="evidence" value="ECO:0007669"/>
    <property type="project" value="UniProtKB-UniRule"/>
</dbReference>
<dbReference type="EMBL" id="PVBR01000001">
    <property type="protein sequence ID" value="PRD45705.1"/>
    <property type="molecule type" value="Genomic_DNA"/>
</dbReference>
<sequence length="680" mass="73161">MPPSPRLRGEGKGEGQWCHAPSTLQHCRDCVTPLDTHEEIRLTTRPVTPLLDRAPIPAELRKLPETDLPQLAAELRAELVDAVSVTGGHLGAGLGVVELTVALHHVFDTPHDRIIWDVGHQAYPHKILTGRRDRIRTLRQEGGLSGFTKRSESQYDPFGAAHSSTSISAGLGMAVASGLSGVKRNVVSVIGDGAMSAGMAYEAMNNAGALDARLIVILNDNDMSIAPPTGAMSAYLARLVSGPTYRSLRETAKQLTRRLPKFLQEKARLSEEYARGFWTGGTLFEELGFYYVGPIDGHNLDHLLPVLKNVRDTVEGPVLIHVVTQKGKGYPPAEAAADKYHGVNKFDVITGAQSKPPANAPAYTKVFATSLIEEARHDDRIVAVSAAMPGGTGLDLFGEVFPNRTFDVGIAEQHAVTFAAGLASEGLKPFAAIYSTFLQRGYDQIVHDVSLQGLAVRFPIDRAGLVGADGATHAGSFDTTFLATLPGFVVMAASDEAELRHMVRTAAEYDEGPISFRYPRGEGIGIDLPERGEVLSLGEGRIVREGTKIALLSFGTRLQECLLAAEELDAAGLSTTVADARFAKPLDEDLIRRLARDHEVLVTVEEGAIGGFAAHVLHFLANDGLLDRGLRVRPLTLPDVYLDHAKPEAMYRRAGLDSAGIVKTVFEALGQEKIASPSRA</sequence>
<evidence type="ECO:0000256" key="9">
    <source>
        <dbReference type="ARBA" id="ARBA00023229"/>
    </source>
</evidence>
<evidence type="ECO:0000256" key="2">
    <source>
        <dbReference type="ARBA" id="ARBA00011081"/>
    </source>
</evidence>
<organism evidence="14 15">
    <name type="scientific">Phyllobacterium phragmitis</name>
    <dbReference type="NCBI Taxonomy" id="2670329"/>
    <lineage>
        <taxon>Bacteria</taxon>
        <taxon>Pseudomonadati</taxon>
        <taxon>Pseudomonadota</taxon>
        <taxon>Alphaproteobacteria</taxon>
        <taxon>Hyphomicrobiales</taxon>
        <taxon>Phyllobacteriaceae</taxon>
        <taxon>Phyllobacterium</taxon>
    </lineage>
</organism>
<name>A0A2S9IYV1_9HYPH</name>
<proteinExistence type="inferred from homology"/>
<dbReference type="SUPFAM" id="SSF52518">
    <property type="entry name" value="Thiamin diphosphate-binding fold (THDP-binding)"/>
    <property type="match status" value="2"/>
</dbReference>
<evidence type="ECO:0000313" key="14">
    <source>
        <dbReference type="EMBL" id="PRD45705.1"/>
    </source>
</evidence>
<feature type="binding site" evidence="11">
    <location>
        <begin position="193"/>
        <end position="194"/>
    </location>
    <ligand>
        <name>thiamine diphosphate</name>
        <dbReference type="ChEBI" id="CHEBI:58937"/>
    </ligand>
</feature>
<dbReference type="CDD" id="cd07033">
    <property type="entry name" value="TPP_PYR_DXS_TK_like"/>
    <property type="match status" value="1"/>
</dbReference>
<dbReference type="InterPro" id="IPR009014">
    <property type="entry name" value="Transketo_C/PFOR_II"/>
</dbReference>
<feature type="binding site" evidence="11">
    <location>
        <position position="412"/>
    </location>
    <ligand>
        <name>thiamine diphosphate</name>
        <dbReference type="ChEBI" id="CHEBI:58937"/>
    </ligand>
</feature>
<evidence type="ECO:0000256" key="10">
    <source>
        <dbReference type="ARBA" id="ARBA00055605"/>
    </source>
</evidence>
<comment type="catalytic activity">
    <reaction evidence="11">
        <text>D-glyceraldehyde 3-phosphate + pyruvate + H(+) = 1-deoxy-D-xylulose 5-phosphate + CO2</text>
        <dbReference type="Rhea" id="RHEA:12605"/>
        <dbReference type="ChEBI" id="CHEBI:15361"/>
        <dbReference type="ChEBI" id="CHEBI:15378"/>
        <dbReference type="ChEBI" id="CHEBI:16526"/>
        <dbReference type="ChEBI" id="CHEBI:57792"/>
        <dbReference type="ChEBI" id="CHEBI:59776"/>
        <dbReference type="EC" id="2.2.1.7"/>
    </reaction>
</comment>
<evidence type="ECO:0000256" key="5">
    <source>
        <dbReference type="ARBA" id="ARBA00022723"/>
    </source>
</evidence>
<feature type="domain" description="Transketolase-like pyrimidine-binding" evidence="13">
    <location>
        <begin position="361"/>
        <end position="526"/>
    </location>
</feature>
<protein>
    <recommendedName>
        <fullName evidence="11">1-deoxy-D-xylulose-5-phosphate synthase</fullName>
        <ecNumber evidence="11">2.2.1.7</ecNumber>
    </recommendedName>
    <alternativeName>
        <fullName evidence="11">1-deoxyxylulose-5-phosphate synthase</fullName>
        <shortName evidence="11">DXP synthase</shortName>
        <shortName evidence="11">DXPS</shortName>
    </alternativeName>
</protein>
<dbReference type="FunFam" id="3.40.50.970:FF:000005">
    <property type="entry name" value="1-deoxy-D-xylulose-5-phosphate synthase"/>
    <property type="match status" value="1"/>
</dbReference>
<dbReference type="GO" id="GO:0008661">
    <property type="term" value="F:1-deoxy-D-xylulose-5-phosphate synthase activity"/>
    <property type="evidence" value="ECO:0007669"/>
    <property type="project" value="UniProtKB-UniRule"/>
</dbReference>
<evidence type="ECO:0000256" key="8">
    <source>
        <dbReference type="ARBA" id="ARBA00023052"/>
    </source>
</evidence>
<dbReference type="GO" id="GO:0000287">
    <property type="term" value="F:magnesium ion binding"/>
    <property type="evidence" value="ECO:0007669"/>
    <property type="project" value="UniProtKB-UniRule"/>
</dbReference>
<dbReference type="NCBIfam" id="NF003933">
    <property type="entry name" value="PRK05444.2-2"/>
    <property type="match status" value="1"/>
</dbReference>
<dbReference type="AlphaFoldDB" id="A0A2S9IYV1"/>
<keyword evidence="9 11" id="KW-0414">Isoprene biosynthesis</keyword>
<evidence type="ECO:0000256" key="4">
    <source>
        <dbReference type="ARBA" id="ARBA00022679"/>
    </source>
</evidence>
<dbReference type="InterPro" id="IPR029061">
    <property type="entry name" value="THDP-binding"/>
</dbReference>
<dbReference type="InterPro" id="IPR005475">
    <property type="entry name" value="Transketolase-like_Pyr-bd"/>
</dbReference>
<accession>A0A2S9IYV1</accession>
<keyword evidence="12" id="KW-0175">Coiled coil</keyword>
<evidence type="ECO:0000256" key="7">
    <source>
        <dbReference type="ARBA" id="ARBA00022977"/>
    </source>
</evidence>
<evidence type="ECO:0000259" key="13">
    <source>
        <dbReference type="SMART" id="SM00861"/>
    </source>
</evidence>
<feature type="binding site" evidence="11">
    <location>
        <begin position="161"/>
        <end position="163"/>
    </location>
    <ligand>
        <name>thiamine diphosphate</name>
        <dbReference type="ChEBI" id="CHEBI:58937"/>
    </ligand>
</feature>
<dbReference type="InterPro" id="IPR033248">
    <property type="entry name" value="Transketolase_C"/>
</dbReference>
<dbReference type="Proteomes" id="UP000239434">
    <property type="component" value="Unassembled WGS sequence"/>
</dbReference>
<comment type="similarity">
    <text evidence="2 11">Belongs to the transketolase family. DXPS subfamily.</text>
</comment>
<comment type="cofactor">
    <cofactor evidence="11">
        <name>Mg(2+)</name>
        <dbReference type="ChEBI" id="CHEBI:18420"/>
    </cofactor>
    <text evidence="11">Binds 1 Mg(2+) ion per subunit.</text>
</comment>
<dbReference type="Pfam" id="PF02780">
    <property type="entry name" value="Transketolase_C"/>
    <property type="match status" value="1"/>
</dbReference>
<gene>
    <name evidence="11" type="primary">dxs</name>
    <name evidence="14" type="ORF">C5748_00645</name>
</gene>
<comment type="subunit">
    <text evidence="3 11">Homodimer.</text>
</comment>
<evidence type="ECO:0000256" key="11">
    <source>
        <dbReference type="HAMAP-Rule" id="MF_00315"/>
    </source>
</evidence>
<dbReference type="NCBIfam" id="TIGR00204">
    <property type="entry name" value="dxs"/>
    <property type="match status" value="1"/>
</dbReference>
<dbReference type="Pfam" id="PF13292">
    <property type="entry name" value="DXP_synthase_N"/>
    <property type="match status" value="1"/>
</dbReference>
<evidence type="ECO:0000256" key="1">
    <source>
        <dbReference type="ARBA" id="ARBA00004980"/>
    </source>
</evidence>
<comment type="function">
    <text evidence="10 11">Catalyzes the acyloin condensation reaction between C atoms 2 and 3 of pyruvate and glyceraldehyde 3-phosphate to yield 1-deoxy-D-xylulose-5-phosphate (DXP).</text>
</comment>
<dbReference type="SMART" id="SM00861">
    <property type="entry name" value="Transket_pyr"/>
    <property type="match status" value="1"/>
</dbReference>
<dbReference type="SUPFAM" id="SSF52922">
    <property type="entry name" value="TK C-terminal domain-like"/>
    <property type="match status" value="1"/>
</dbReference>
<dbReference type="CDD" id="cd02007">
    <property type="entry name" value="TPP_DXS"/>
    <property type="match status" value="1"/>
</dbReference>
<comment type="pathway">
    <text evidence="1 11">Metabolic intermediate biosynthesis; 1-deoxy-D-xylulose 5-phosphate biosynthesis; 1-deoxy-D-xylulose 5-phosphate from D-glyceraldehyde 3-phosphate and pyruvate: step 1/1.</text>
</comment>
<feature type="binding site" evidence="11">
    <location>
        <position position="120"/>
    </location>
    <ligand>
        <name>thiamine diphosphate</name>
        <dbReference type="ChEBI" id="CHEBI:58937"/>
    </ligand>
</feature>
<keyword evidence="5 11" id="KW-0479">Metal-binding</keyword>
<dbReference type="PANTHER" id="PTHR43322:SF5">
    <property type="entry name" value="1-DEOXY-D-XYLULOSE-5-PHOSPHATE SYNTHASE, CHLOROPLASTIC"/>
    <property type="match status" value="1"/>
</dbReference>
<keyword evidence="15" id="KW-1185">Reference proteome</keyword>
<dbReference type="GO" id="GO:0019288">
    <property type="term" value="P:isopentenyl diphosphate biosynthetic process, methylerythritol 4-phosphate pathway"/>
    <property type="evidence" value="ECO:0007669"/>
    <property type="project" value="UniProtKB-ARBA"/>
</dbReference>
<dbReference type="Gene3D" id="3.40.50.920">
    <property type="match status" value="1"/>
</dbReference>
<keyword evidence="4 11" id="KW-0808">Transferase</keyword>
<dbReference type="GO" id="GO:0030976">
    <property type="term" value="F:thiamine pyrophosphate binding"/>
    <property type="evidence" value="ECO:0007669"/>
    <property type="project" value="UniProtKB-UniRule"/>
</dbReference>
<evidence type="ECO:0000256" key="12">
    <source>
        <dbReference type="SAM" id="Coils"/>
    </source>
</evidence>
<dbReference type="InterPro" id="IPR049557">
    <property type="entry name" value="Transketolase_CS"/>
</dbReference>
<dbReference type="GO" id="GO:0009228">
    <property type="term" value="P:thiamine biosynthetic process"/>
    <property type="evidence" value="ECO:0007669"/>
    <property type="project" value="UniProtKB-UniRule"/>
</dbReference>
<dbReference type="EC" id="2.2.1.7" evidence="11"/>
<dbReference type="Gene3D" id="3.40.50.970">
    <property type="match status" value="2"/>
</dbReference>
<comment type="caution">
    <text evidence="14">The sequence shown here is derived from an EMBL/GenBank/DDBJ whole genome shotgun (WGS) entry which is preliminary data.</text>
</comment>
<dbReference type="UniPathway" id="UPA00064">
    <property type="reaction ID" value="UER00091"/>
</dbReference>
<dbReference type="PROSITE" id="PS00802">
    <property type="entry name" value="TRANSKETOLASE_2"/>
    <property type="match status" value="1"/>
</dbReference>
<feature type="binding site" evidence="11">
    <location>
        <position position="192"/>
    </location>
    <ligand>
        <name>Mg(2+)</name>
        <dbReference type="ChEBI" id="CHEBI:18420"/>
    </ligand>
</feature>
<dbReference type="Pfam" id="PF02779">
    <property type="entry name" value="Transket_pyr"/>
    <property type="match status" value="1"/>
</dbReference>
<dbReference type="PANTHER" id="PTHR43322">
    <property type="entry name" value="1-D-DEOXYXYLULOSE 5-PHOSPHATE SYNTHASE-RELATED"/>
    <property type="match status" value="1"/>
</dbReference>
<dbReference type="HAMAP" id="MF_00315">
    <property type="entry name" value="DXP_synth"/>
    <property type="match status" value="1"/>
</dbReference>
<feature type="binding site" evidence="11">
    <location>
        <position position="221"/>
    </location>
    <ligand>
        <name>Mg(2+)</name>
        <dbReference type="ChEBI" id="CHEBI:18420"/>
    </ligand>
</feature>
<dbReference type="FunFam" id="3.40.50.920:FF:000002">
    <property type="entry name" value="1-deoxy-D-xylulose-5-phosphate synthase"/>
    <property type="match status" value="1"/>
</dbReference>
<evidence type="ECO:0000256" key="3">
    <source>
        <dbReference type="ARBA" id="ARBA00011738"/>
    </source>
</evidence>
<keyword evidence="7 11" id="KW-0784">Thiamine biosynthesis</keyword>
<feature type="binding site" evidence="11">
    <location>
        <position position="330"/>
    </location>
    <ligand>
        <name>thiamine diphosphate</name>
        <dbReference type="ChEBI" id="CHEBI:58937"/>
    </ligand>
</feature>
<evidence type="ECO:0000256" key="6">
    <source>
        <dbReference type="ARBA" id="ARBA00022842"/>
    </source>
</evidence>
<dbReference type="InterPro" id="IPR020826">
    <property type="entry name" value="Transketolase_BS"/>
</dbReference>
<dbReference type="InterPro" id="IPR005477">
    <property type="entry name" value="Dxylulose-5-P_synthase"/>
</dbReference>
<comment type="cofactor">
    <cofactor evidence="11">
        <name>thiamine diphosphate</name>
        <dbReference type="ChEBI" id="CHEBI:58937"/>
    </cofactor>
    <text evidence="11">Binds 1 thiamine pyrophosphate per subunit.</text>
</comment>
<dbReference type="PROSITE" id="PS00801">
    <property type="entry name" value="TRANSKETOLASE_1"/>
    <property type="match status" value="1"/>
</dbReference>
<keyword evidence="6 11" id="KW-0460">Magnesium</keyword>
<keyword evidence="8 11" id="KW-0786">Thiamine pyrophosphate</keyword>
<feature type="binding site" evidence="11">
    <location>
        <position position="221"/>
    </location>
    <ligand>
        <name>thiamine diphosphate</name>
        <dbReference type="ChEBI" id="CHEBI:58937"/>
    </ligand>
</feature>
<evidence type="ECO:0000313" key="15">
    <source>
        <dbReference type="Proteomes" id="UP000239434"/>
    </source>
</evidence>
<reference evidence="14 15" key="1">
    <citation type="submission" date="2018-02" db="EMBL/GenBank/DDBJ databases">
        <title>The draft genome of Phyllobacterium sp. 1N-3.</title>
        <authorList>
            <person name="Liu L."/>
            <person name="Li L."/>
            <person name="Zhang X."/>
            <person name="Wang T."/>
            <person name="Liang L."/>
        </authorList>
    </citation>
    <scope>NUCLEOTIDE SEQUENCE [LARGE SCALE GENOMIC DNA]</scope>
    <source>
        <strain evidence="14 15">1N-3</strain>
    </source>
</reference>